<comment type="caution">
    <text evidence="2">The sequence shown here is derived from an EMBL/GenBank/DDBJ whole genome shotgun (WGS) entry which is preliminary data.</text>
</comment>
<gene>
    <name evidence="2" type="ORF">LQ50_08125</name>
</gene>
<sequence length="69" mass="7971">MGKKTVLLIMYVLSVMFFLRSVFRILVNEGTGGYGMVIVSALVMTFVLLTYLKERRKDKEQQKSTEFSK</sequence>
<reference evidence="2 3" key="1">
    <citation type="submission" date="2014-09" db="EMBL/GenBank/DDBJ databases">
        <title>Genome sequencing and annotation of Bacillus Okhensis strain Kh10-101T.</title>
        <authorList>
            <person name="Prakash J.S."/>
        </authorList>
    </citation>
    <scope>NUCLEOTIDE SEQUENCE [LARGE SCALE GENOMIC DNA]</scope>
    <source>
        <strain evidence="3">Kh10-101T</strain>
    </source>
</reference>
<dbReference type="Proteomes" id="UP000030832">
    <property type="component" value="Unassembled WGS sequence"/>
</dbReference>
<dbReference type="EMBL" id="JRJU01000007">
    <property type="protein sequence ID" value="KHF40740.1"/>
    <property type="molecule type" value="Genomic_DNA"/>
</dbReference>
<dbReference type="OrthoDB" id="2934686at2"/>
<evidence type="ECO:0000313" key="2">
    <source>
        <dbReference type="EMBL" id="KHF40740.1"/>
    </source>
</evidence>
<proteinExistence type="predicted"/>
<keyword evidence="3" id="KW-1185">Reference proteome</keyword>
<keyword evidence="1" id="KW-0812">Transmembrane</keyword>
<dbReference type="RefSeq" id="WP_034627765.1">
    <property type="nucleotide sequence ID" value="NZ_JRJU01000007.1"/>
</dbReference>
<accession>A0A0B0IHG9</accession>
<evidence type="ECO:0000313" key="3">
    <source>
        <dbReference type="Proteomes" id="UP000030832"/>
    </source>
</evidence>
<feature type="transmembrane region" description="Helical" evidence="1">
    <location>
        <begin position="7"/>
        <end position="27"/>
    </location>
</feature>
<dbReference type="AlphaFoldDB" id="A0A0B0IHG9"/>
<protein>
    <submittedName>
        <fullName evidence="2">Uncharacterized protein</fullName>
    </submittedName>
</protein>
<feature type="transmembrane region" description="Helical" evidence="1">
    <location>
        <begin position="33"/>
        <end position="52"/>
    </location>
</feature>
<keyword evidence="1" id="KW-0472">Membrane</keyword>
<organism evidence="2 3">
    <name type="scientific">Halalkalibacter okhensis</name>
    <dbReference type="NCBI Taxonomy" id="333138"/>
    <lineage>
        <taxon>Bacteria</taxon>
        <taxon>Bacillati</taxon>
        <taxon>Bacillota</taxon>
        <taxon>Bacilli</taxon>
        <taxon>Bacillales</taxon>
        <taxon>Bacillaceae</taxon>
        <taxon>Halalkalibacter</taxon>
    </lineage>
</organism>
<keyword evidence="1" id="KW-1133">Transmembrane helix</keyword>
<evidence type="ECO:0000256" key="1">
    <source>
        <dbReference type="SAM" id="Phobius"/>
    </source>
</evidence>
<name>A0A0B0IHG9_9BACI</name>